<dbReference type="AlphaFoldDB" id="A0A8J3FTN2"/>
<evidence type="ECO:0000313" key="1">
    <source>
        <dbReference type="EMBL" id="GGM35467.1"/>
    </source>
</evidence>
<organism evidence="1 2">
    <name type="scientific">Longimycelium tulufanense</name>
    <dbReference type="NCBI Taxonomy" id="907463"/>
    <lineage>
        <taxon>Bacteria</taxon>
        <taxon>Bacillati</taxon>
        <taxon>Actinomycetota</taxon>
        <taxon>Actinomycetes</taxon>
        <taxon>Pseudonocardiales</taxon>
        <taxon>Pseudonocardiaceae</taxon>
        <taxon>Longimycelium</taxon>
    </lineage>
</organism>
<dbReference type="Proteomes" id="UP000637578">
    <property type="component" value="Unassembled WGS sequence"/>
</dbReference>
<gene>
    <name evidence="1" type="ORF">GCM10012275_03410</name>
</gene>
<proteinExistence type="predicted"/>
<sequence>MGENGDARGTVDRLTDAEAAFWRYVRFGELPPRVLPPEMVEIVETEQPSLSVEVPFDPGPHAG</sequence>
<keyword evidence="2" id="KW-1185">Reference proteome</keyword>
<evidence type="ECO:0000313" key="2">
    <source>
        <dbReference type="Proteomes" id="UP000637578"/>
    </source>
</evidence>
<accession>A0A8J3FTN2</accession>
<comment type="caution">
    <text evidence="1">The sequence shown here is derived from an EMBL/GenBank/DDBJ whole genome shotgun (WGS) entry which is preliminary data.</text>
</comment>
<reference evidence="1" key="1">
    <citation type="journal article" date="2014" name="Int. J. Syst. Evol. Microbiol.">
        <title>Complete genome sequence of Corynebacterium casei LMG S-19264T (=DSM 44701T), isolated from a smear-ripened cheese.</title>
        <authorList>
            <consortium name="US DOE Joint Genome Institute (JGI-PGF)"/>
            <person name="Walter F."/>
            <person name="Albersmeier A."/>
            <person name="Kalinowski J."/>
            <person name="Ruckert C."/>
        </authorList>
    </citation>
    <scope>NUCLEOTIDE SEQUENCE</scope>
    <source>
        <strain evidence="1">CGMCC 4.5737</strain>
    </source>
</reference>
<dbReference type="EMBL" id="BMMK01000001">
    <property type="protein sequence ID" value="GGM35467.1"/>
    <property type="molecule type" value="Genomic_DNA"/>
</dbReference>
<protein>
    <submittedName>
        <fullName evidence="1">Uncharacterized protein</fullName>
    </submittedName>
</protein>
<dbReference type="RefSeq" id="WP_189053381.1">
    <property type="nucleotide sequence ID" value="NZ_BMMK01000001.1"/>
</dbReference>
<reference evidence="1" key="2">
    <citation type="submission" date="2020-09" db="EMBL/GenBank/DDBJ databases">
        <authorList>
            <person name="Sun Q."/>
            <person name="Zhou Y."/>
        </authorList>
    </citation>
    <scope>NUCLEOTIDE SEQUENCE</scope>
    <source>
        <strain evidence="1">CGMCC 4.5737</strain>
    </source>
</reference>
<name>A0A8J3FTN2_9PSEU</name>